<feature type="transmembrane region" description="Helical" evidence="1">
    <location>
        <begin position="6"/>
        <end position="26"/>
    </location>
</feature>
<dbReference type="PANTHER" id="PTHR30336:SF4">
    <property type="entry name" value="ENVELOPE BIOGENESIS FACTOR ELYC"/>
    <property type="match status" value="1"/>
</dbReference>
<dbReference type="CDD" id="cd06259">
    <property type="entry name" value="YdcF-like"/>
    <property type="match status" value="1"/>
</dbReference>
<dbReference type="STRING" id="1423813.FC26_GL001857"/>
<accession>A0A0R2AF05</accession>
<dbReference type="GO" id="GO:0043164">
    <property type="term" value="P:Gram-negative-bacterium-type cell wall biogenesis"/>
    <property type="evidence" value="ECO:0007669"/>
    <property type="project" value="TreeGrafter"/>
</dbReference>
<protein>
    <submittedName>
        <fullName evidence="3">Integral membrane protein</fullName>
    </submittedName>
</protein>
<dbReference type="PATRIC" id="fig|1423813.3.peg.1886"/>
<dbReference type="InterPro" id="IPR014729">
    <property type="entry name" value="Rossmann-like_a/b/a_fold"/>
</dbReference>
<keyword evidence="1" id="KW-0472">Membrane</keyword>
<feature type="domain" description="DUF218" evidence="2">
    <location>
        <begin position="173"/>
        <end position="323"/>
    </location>
</feature>
<feature type="transmembrane region" description="Helical" evidence="1">
    <location>
        <begin position="107"/>
        <end position="126"/>
    </location>
</feature>
<organism evidence="3 4">
    <name type="scientific">Paucilactobacillus vaccinostercus DSM 20634</name>
    <dbReference type="NCBI Taxonomy" id="1423813"/>
    <lineage>
        <taxon>Bacteria</taxon>
        <taxon>Bacillati</taxon>
        <taxon>Bacillota</taxon>
        <taxon>Bacilli</taxon>
        <taxon>Lactobacillales</taxon>
        <taxon>Lactobacillaceae</taxon>
        <taxon>Paucilactobacillus</taxon>
    </lineage>
</organism>
<keyword evidence="1" id="KW-0812">Transmembrane</keyword>
<keyword evidence="1" id="KW-1133">Transmembrane helix</keyword>
<dbReference type="PROSITE" id="PS51257">
    <property type="entry name" value="PROKAR_LIPOPROTEIN"/>
    <property type="match status" value="1"/>
</dbReference>
<dbReference type="InterPro" id="IPR051599">
    <property type="entry name" value="Cell_Envelope_Assoc"/>
</dbReference>
<evidence type="ECO:0000313" key="4">
    <source>
        <dbReference type="Proteomes" id="UP000051733"/>
    </source>
</evidence>
<reference evidence="3 4" key="1">
    <citation type="journal article" date="2015" name="Genome Announc.">
        <title>Expanding the biotechnology potential of lactobacilli through comparative genomics of 213 strains and associated genera.</title>
        <authorList>
            <person name="Sun Z."/>
            <person name="Harris H.M."/>
            <person name="McCann A."/>
            <person name="Guo C."/>
            <person name="Argimon S."/>
            <person name="Zhang W."/>
            <person name="Yang X."/>
            <person name="Jeffery I.B."/>
            <person name="Cooney J.C."/>
            <person name="Kagawa T.F."/>
            <person name="Liu W."/>
            <person name="Song Y."/>
            <person name="Salvetti E."/>
            <person name="Wrobel A."/>
            <person name="Rasinkangas P."/>
            <person name="Parkhill J."/>
            <person name="Rea M.C."/>
            <person name="O'Sullivan O."/>
            <person name="Ritari J."/>
            <person name="Douillard F.P."/>
            <person name="Paul Ross R."/>
            <person name="Yang R."/>
            <person name="Briner A.E."/>
            <person name="Felis G.E."/>
            <person name="de Vos W.M."/>
            <person name="Barrangou R."/>
            <person name="Klaenhammer T.R."/>
            <person name="Caufield P.W."/>
            <person name="Cui Y."/>
            <person name="Zhang H."/>
            <person name="O'Toole P.W."/>
        </authorList>
    </citation>
    <scope>NUCLEOTIDE SEQUENCE [LARGE SCALE GENOMIC DNA]</scope>
    <source>
        <strain evidence="3 4">DSM 20634</strain>
    </source>
</reference>
<dbReference type="GO" id="GO:0000270">
    <property type="term" value="P:peptidoglycan metabolic process"/>
    <property type="evidence" value="ECO:0007669"/>
    <property type="project" value="TreeGrafter"/>
</dbReference>
<sequence>MAKMSAWLFGGSWALVVVVLACLALSMRTNKVRLLNGVLGNLLLGCILVALSATVLFLHNRAFTVVFLVMMALVVMTIILIYVFLGVILLINAAIVWRKESHTIPNMLTLFLGLLIVLSPFIFGILNRIFPSLVVQLISNVVDVVVLYAVFWFLCFMTSFFLSRIFKPSLDKDYIIVLGAGLRQGRTVSPLLAARVDRAKQFRDLQLAKTGRGPILVMSGGQGADEKVPEAQAMMEYAESIGVPRDQILMENRSTNTLENMRFSKQIVSDHQLDLTKGLFATSDYHTYRAAGYARYVGLNIDGLGAKTSNFFIPNALIREYVAILLGHKWFHVVMVGVLMVLAVGSTIYTTLVH</sequence>
<dbReference type="AlphaFoldDB" id="A0A0R2AF05"/>
<dbReference type="GO" id="GO:0005886">
    <property type="term" value="C:plasma membrane"/>
    <property type="evidence" value="ECO:0007669"/>
    <property type="project" value="TreeGrafter"/>
</dbReference>
<feature type="transmembrane region" description="Helical" evidence="1">
    <location>
        <begin position="146"/>
        <end position="166"/>
    </location>
</feature>
<dbReference type="Pfam" id="PF02698">
    <property type="entry name" value="DUF218"/>
    <property type="match status" value="1"/>
</dbReference>
<evidence type="ECO:0000256" key="1">
    <source>
        <dbReference type="SAM" id="Phobius"/>
    </source>
</evidence>
<name>A0A0R2AF05_9LACO</name>
<feature type="transmembrane region" description="Helical" evidence="1">
    <location>
        <begin position="38"/>
        <end position="59"/>
    </location>
</feature>
<evidence type="ECO:0000313" key="3">
    <source>
        <dbReference type="EMBL" id="KRM61308.1"/>
    </source>
</evidence>
<dbReference type="InterPro" id="IPR003848">
    <property type="entry name" value="DUF218"/>
</dbReference>
<dbReference type="Proteomes" id="UP000051733">
    <property type="component" value="Unassembled WGS sequence"/>
</dbReference>
<evidence type="ECO:0000259" key="2">
    <source>
        <dbReference type="Pfam" id="PF02698"/>
    </source>
</evidence>
<feature type="transmembrane region" description="Helical" evidence="1">
    <location>
        <begin position="330"/>
        <end position="352"/>
    </location>
</feature>
<dbReference type="Gene3D" id="3.40.50.620">
    <property type="entry name" value="HUPs"/>
    <property type="match status" value="1"/>
</dbReference>
<feature type="transmembrane region" description="Helical" evidence="1">
    <location>
        <begin position="65"/>
        <end position="95"/>
    </location>
</feature>
<gene>
    <name evidence="3" type="ORF">FC26_GL001857</name>
</gene>
<dbReference type="PANTHER" id="PTHR30336">
    <property type="entry name" value="INNER MEMBRANE PROTEIN, PROBABLE PERMEASE"/>
    <property type="match status" value="1"/>
</dbReference>
<comment type="caution">
    <text evidence="3">The sequence shown here is derived from an EMBL/GenBank/DDBJ whole genome shotgun (WGS) entry which is preliminary data.</text>
</comment>
<dbReference type="EMBL" id="AYYY01000029">
    <property type="protein sequence ID" value="KRM61308.1"/>
    <property type="molecule type" value="Genomic_DNA"/>
</dbReference>
<proteinExistence type="predicted"/>
<keyword evidence="4" id="KW-1185">Reference proteome</keyword>